<dbReference type="NCBIfam" id="TIGR02937">
    <property type="entry name" value="sigma70-ECF"/>
    <property type="match status" value="1"/>
</dbReference>
<sequence>MNSTGYLITILEYHSRKQRCAGFYLQAEATIPVSLSASIEGQRVLSGKGTMNEDDQLMIRIQSGELRAFDEMVEKYQGPLIGFFFRNTRDSQLSEDLSQETLLRVYNQSWDYLPQGRFRGWMYRVARNLLIDNIRRRSHDALIKAYTGKKADEDDSLNRLASEVVSPEEKANIKELALIVDELLGTIPEDQRLTFTLHHYSELTLNEVAEVMETNLATAKSRLRLAREKLREKLKLLGVTGSQQN</sequence>
<dbReference type="GO" id="GO:0016987">
    <property type="term" value="F:sigma factor activity"/>
    <property type="evidence" value="ECO:0007669"/>
    <property type="project" value="UniProtKB-KW"/>
</dbReference>
<reference evidence="8 9" key="1">
    <citation type="submission" date="2019-03" db="EMBL/GenBank/DDBJ databases">
        <title>Deep-cultivation of Planctomycetes and their phenomic and genomic characterization uncovers novel biology.</title>
        <authorList>
            <person name="Wiegand S."/>
            <person name="Jogler M."/>
            <person name="Boedeker C."/>
            <person name="Pinto D."/>
            <person name="Vollmers J."/>
            <person name="Rivas-Marin E."/>
            <person name="Kohn T."/>
            <person name="Peeters S.H."/>
            <person name="Heuer A."/>
            <person name="Rast P."/>
            <person name="Oberbeckmann S."/>
            <person name="Bunk B."/>
            <person name="Jeske O."/>
            <person name="Meyerdierks A."/>
            <person name="Storesund J.E."/>
            <person name="Kallscheuer N."/>
            <person name="Luecker S."/>
            <person name="Lage O.M."/>
            <person name="Pohl T."/>
            <person name="Merkel B.J."/>
            <person name="Hornburger P."/>
            <person name="Mueller R.-W."/>
            <person name="Bruemmer F."/>
            <person name="Labrenz M."/>
            <person name="Spormann A.M."/>
            <person name="Op den Camp H."/>
            <person name="Overmann J."/>
            <person name="Amann R."/>
            <person name="Jetten M.S.M."/>
            <person name="Mascher T."/>
            <person name="Medema M.H."/>
            <person name="Devos D.P."/>
            <person name="Kaster A.-K."/>
            <person name="Ovreas L."/>
            <person name="Rohde M."/>
            <person name="Galperin M.Y."/>
            <person name="Jogler C."/>
        </authorList>
    </citation>
    <scope>NUCLEOTIDE SEQUENCE [LARGE SCALE GENOMIC DNA]</scope>
    <source>
        <strain evidence="8 9">Enr17</strain>
    </source>
</reference>
<keyword evidence="5" id="KW-0804">Transcription</keyword>
<dbReference type="InterPro" id="IPR039425">
    <property type="entry name" value="RNA_pol_sigma-70-like"/>
</dbReference>
<keyword evidence="2" id="KW-0805">Transcription regulation</keyword>
<feature type="domain" description="RNA polymerase sigma-70 region 2" evidence="6">
    <location>
        <begin position="72"/>
        <end position="138"/>
    </location>
</feature>
<dbReference type="InterPro" id="IPR013325">
    <property type="entry name" value="RNA_pol_sigma_r2"/>
</dbReference>
<dbReference type="RefSeq" id="WP_232100858.1">
    <property type="nucleotide sequence ID" value="NZ_CP037452.1"/>
</dbReference>
<dbReference type="InterPro" id="IPR013249">
    <property type="entry name" value="RNA_pol_sigma70_r4_t2"/>
</dbReference>
<dbReference type="SUPFAM" id="SSF88946">
    <property type="entry name" value="Sigma2 domain of RNA polymerase sigma factors"/>
    <property type="match status" value="1"/>
</dbReference>
<keyword evidence="9" id="KW-1185">Reference proteome</keyword>
<dbReference type="KEGG" id="gfm:Enr17x_53380"/>
<dbReference type="EMBL" id="CP037452">
    <property type="protein sequence ID" value="QDV53266.1"/>
    <property type="molecule type" value="Genomic_DNA"/>
</dbReference>
<keyword evidence="4" id="KW-0238">DNA-binding</keyword>
<evidence type="ECO:0000259" key="7">
    <source>
        <dbReference type="Pfam" id="PF08281"/>
    </source>
</evidence>
<keyword evidence="3" id="KW-0731">Sigma factor</keyword>
<evidence type="ECO:0000259" key="6">
    <source>
        <dbReference type="Pfam" id="PF04542"/>
    </source>
</evidence>
<dbReference type="Gene3D" id="1.10.10.10">
    <property type="entry name" value="Winged helix-like DNA-binding domain superfamily/Winged helix DNA-binding domain"/>
    <property type="match status" value="1"/>
</dbReference>
<dbReference type="GO" id="GO:0003677">
    <property type="term" value="F:DNA binding"/>
    <property type="evidence" value="ECO:0007669"/>
    <property type="project" value="UniProtKB-KW"/>
</dbReference>
<dbReference type="InterPro" id="IPR036388">
    <property type="entry name" value="WH-like_DNA-bd_sf"/>
</dbReference>
<evidence type="ECO:0000256" key="3">
    <source>
        <dbReference type="ARBA" id="ARBA00023082"/>
    </source>
</evidence>
<gene>
    <name evidence="8" type="primary">sigW_6</name>
    <name evidence="8" type="ORF">Enr17x_53380</name>
</gene>
<dbReference type="SUPFAM" id="SSF88659">
    <property type="entry name" value="Sigma3 and sigma4 domains of RNA polymerase sigma factors"/>
    <property type="match status" value="1"/>
</dbReference>
<protein>
    <submittedName>
        <fullName evidence="8">ECF RNA polymerase sigma factor SigW</fullName>
    </submittedName>
</protein>
<dbReference type="InterPro" id="IPR013324">
    <property type="entry name" value="RNA_pol_sigma_r3/r4-like"/>
</dbReference>
<evidence type="ECO:0000256" key="5">
    <source>
        <dbReference type="ARBA" id="ARBA00023163"/>
    </source>
</evidence>
<evidence type="ECO:0000256" key="2">
    <source>
        <dbReference type="ARBA" id="ARBA00023015"/>
    </source>
</evidence>
<dbReference type="CDD" id="cd06171">
    <property type="entry name" value="Sigma70_r4"/>
    <property type="match status" value="1"/>
</dbReference>
<evidence type="ECO:0000256" key="4">
    <source>
        <dbReference type="ARBA" id="ARBA00023125"/>
    </source>
</evidence>
<name>A0A518IJJ0_9PLAN</name>
<proteinExistence type="inferred from homology"/>
<dbReference type="Proteomes" id="UP000318313">
    <property type="component" value="Chromosome"/>
</dbReference>
<dbReference type="PANTHER" id="PTHR43133:SF8">
    <property type="entry name" value="RNA POLYMERASE SIGMA FACTOR HI_1459-RELATED"/>
    <property type="match status" value="1"/>
</dbReference>
<evidence type="ECO:0000313" key="9">
    <source>
        <dbReference type="Proteomes" id="UP000318313"/>
    </source>
</evidence>
<evidence type="ECO:0000256" key="1">
    <source>
        <dbReference type="ARBA" id="ARBA00010641"/>
    </source>
</evidence>
<dbReference type="Pfam" id="PF04542">
    <property type="entry name" value="Sigma70_r2"/>
    <property type="match status" value="1"/>
</dbReference>
<dbReference type="GO" id="GO:0006352">
    <property type="term" value="P:DNA-templated transcription initiation"/>
    <property type="evidence" value="ECO:0007669"/>
    <property type="project" value="InterPro"/>
</dbReference>
<dbReference type="AlphaFoldDB" id="A0A518IJJ0"/>
<dbReference type="Gene3D" id="1.10.1740.10">
    <property type="match status" value="1"/>
</dbReference>
<feature type="domain" description="RNA polymerase sigma factor 70 region 4 type 2" evidence="7">
    <location>
        <begin position="179"/>
        <end position="230"/>
    </location>
</feature>
<dbReference type="InterPro" id="IPR014284">
    <property type="entry name" value="RNA_pol_sigma-70_dom"/>
</dbReference>
<evidence type="ECO:0000313" key="8">
    <source>
        <dbReference type="EMBL" id="QDV53266.1"/>
    </source>
</evidence>
<organism evidence="8 9">
    <name type="scientific">Gimesia fumaroli</name>
    <dbReference type="NCBI Taxonomy" id="2527976"/>
    <lineage>
        <taxon>Bacteria</taxon>
        <taxon>Pseudomonadati</taxon>
        <taxon>Planctomycetota</taxon>
        <taxon>Planctomycetia</taxon>
        <taxon>Planctomycetales</taxon>
        <taxon>Planctomycetaceae</taxon>
        <taxon>Gimesia</taxon>
    </lineage>
</organism>
<dbReference type="InterPro" id="IPR007627">
    <property type="entry name" value="RNA_pol_sigma70_r2"/>
</dbReference>
<dbReference type="Pfam" id="PF08281">
    <property type="entry name" value="Sigma70_r4_2"/>
    <property type="match status" value="1"/>
</dbReference>
<accession>A0A518IJJ0</accession>
<comment type="similarity">
    <text evidence="1">Belongs to the sigma-70 factor family. ECF subfamily.</text>
</comment>
<dbReference type="PANTHER" id="PTHR43133">
    <property type="entry name" value="RNA POLYMERASE ECF-TYPE SIGMA FACTO"/>
    <property type="match status" value="1"/>
</dbReference>